<keyword evidence="3" id="KW-1185">Reference proteome</keyword>
<accession>A0A0H3XI21</accession>
<dbReference type="EMBL" id="CP011856">
    <property type="protein sequence ID" value="AKM54473.1"/>
    <property type="molecule type" value="Genomic_DNA"/>
</dbReference>
<sequence length="165" mass="19510">MILEKREIINSHIRKLEEFINEYYYNKENNIYFVYLLSKHDSNNFINIITKNALTKKALTRWKNDHKEIAKKIEKKNKTEIIGSANYNFNLHYDQIKESIADLFEMVAKYQSPNLSTFYVPLANLEQKNNAIEEKKEANAYKASKLQGELKSLEDLASKEKEVQR</sequence>
<name>A0A0H3XI21_9MOLU</name>
<dbReference type="PATRIC" id="fig|743698.3.peg.920"/>
<evidence type="ECO:0000256" key="1">
    <source>
        <dbReference type="SAM" id="Coils"/>
    </source>
</evidence>
<dbReference type="KEGG" id="seri:SERIO_v1c09130"/>
<dbReference type="Proteomes" id="UP000035661">
    <property type="component" value="Chromosome"/>
</dbReference>
<feature type="coiled-coil region" evidence="1">
    <location>
        <begin position="122"/>
        <end position="163"/>
    </location>
</feature>
<gene>
    <name evidence="2" type="ORF">SERIO_v1c09130</name>
</gene>
<proteinExistence type="predicted"/>
<evidence type="ECO:0000313" key="2">
    <source>
        <dbReference type="EMBL" id="AKM54473.1"/>
    </source>
</evidence>
<reference evidence="3" key="2">
    <citation type="submission" date="2015-06" db="EMBL/GenBank/DDBJ databases">
        <title>Complete genome sequence of Spiroplasma eriocheiris TDA-040725-5 (DSM 21848).</title>
        <authorList>
            <person name="Lo W.-S."/>
            <person name="Kuo C.-H."/>
        </authorList>
    </citation>
    <scope>NUCLEOTIDE SEQUENCE [LARGE SCALE GENOMIC DNA]</scope>
    <source>
        <strain evidence="3">TDA-040725-5</strain>
    </source>
</reference>
<evidence type="ECO:0000313" key="3">
    <source>
        <dbReference type="Proteomes" id="UP000035661"/>
    </source>
</evidence>
<organism evidence="2 3">
    <name type="scientific">Spiroplasma eriocheiris</name>
    <dbReference type="NCBI Taxonomy" id="315358"/>
    <lineage>
        <taxon>Bacteria</taxon>
        <taxon>Bacillati</taxon>
        <taxon>Mycoplasmatota</taxon>
        <taxon>Mollicutes</taxon>
        <taxon>Entomoplasmatales</taxon>
        <taxon>Spiroplasmataceae</taxon>
        <taxon>Spiroplasma</taxon>
    </lineage>
</organism>
<protein>
    <submittedName>
        <fullName evidence="2">Uncharacterized protein</fullName>
    </submittedName>
</protein>
<reference evidence="2 3" key="1">
    <citation type="journal article" date="2015" name="Genome Biol. Evol.">
        <title>Found and Lost: The Fates of Horizontally Acquired Genes in Arthropod-Symbiotic Spiroplasma.</title>
        <authorList>
            <person name="Lo W.S."/>
            <person name="Gasparich G.E."/>
            <person name="Kuo C.H."/>
        </authorList>
    </citation>
    <scope>NUCLEOTIDE SEQUENCE [LARGE SCALE GENOMIC DNA]</scope>
    <source>
        <strain evidence="3">TDA-040725-5</strain>
    </source>
</reference>
<dbReference type="AlphaFoldDB" id="A0A0H3XI21"/>
<keyword evidence="1" id="KW-0175">Coiled coil</keyword>